<evidence type="ECO:0000256" key="2">
    <source>
        <dbReference type="ARBA" id="ARBA00022771"/>
    </source>
</evidence>
<dbReference type="Gene3D" id="3.30.420.10">
    <property type="entry name" value="Ribonuclease H-like superfamily/Ribonuclease H"/>
    <property type="match status" value="1"/>
</dbReference>
<feature type="compositionally biased region" description="Low complexity" evidence="4">
    <location>
        <begin position="352"/>
        <end position="367"/>
    </location>
</feature>
<dbReference type="SUPFAM" id="SSF57903">
    <property type="entry name" value="FYVE/PHD zinc finger"/>
    <property type="match status" value="1"/>
</dbReference>
<dbReference type="Gene3D" id="3.30.40.10">
    <property type="entry name" value="Zinc/RING finger domain, C3HC4 (zinc finger)"/>
    <property type="match status" value="1"/>
</dbReference>
<reference evidence="6 7" key="1">
    <citation type="journal article" date="2015" name="Nat. Commun.">
        <title>Outbred genome sequencing and CRISPR/Cas9 gene editing in butterflies.</title>
        <authorList>
            <person name="Li X."/>
            <person name="Fan D."/>
            <person name="Zhang W."/>
            <person name="Liu G."/>
            <person name="Zhang L."/>
            <person name="Zhao L."/>
            <person name="Fang X."/>
            <person name="Chen L."/>
            <person name="Dong Y."/>
            <person name="Chen Y."/>
            <person name="Ding Y."/>
            <person name="Zhao R."/>
            <person name="Feng M."/>
            <person name="Zhu Y."/>
            <person name="Feng Y."/>
            <person name="Jiang X."/>
            <person name="Zhu D."/>
            <person name="Xiang H."/>
            <person name="Feng X."/>
            <person name="Li S."/>
            <person name="Wang J."/>
            <person name="Zhang G."/>
            <person name="Kronforst M.R."/>
            <person name="Wang W."/>
        </authorList>
    </citation>
    <scope>NUCLEOTIDE SEQUENCE [LARGE SCALE GENOMIC DNA]</scope>
    <source>
        <strain evidence="6">Ya'a_city_454_Pm</strain>
        <tissue evidence="6">Whole body</tissue>
    </source>
</reference>
<dbReference type="InterPro" id="IPR004875">
    <property type="entry name" value="DDE_SF_endonuclease_dom"/>
</dbReference>
<feature type="region of interest" description="Disordered" evidence="4">
    <location>
        <begin position="347"/>
        <end position="368"/>
    </location>
</feature>
<dbReference type="InterPro" id="IPR050863">
    <property type="entry name" value="CenT-Element_Derived"/>
</dbReference>
<organism evidence="6 7">
    <name type="scientific">Papilio machaon</name>
    <name type="common">Old World swallowtail butterfly</name>
    <dbReference type="NCBI Taxonomy" id="76193"/>
    <lineage>
        <taxon>Eukaryota</taxon>
        <taxon>Metazoa</taxon>
        <taxon>Ecdysozoa</taxon>
        <taxon>Arthropoda</taxon>
        <taxon>Hexapoda</taxon>
        <taxon>Insecta</taxon>
        <taxon>Pterygota</taxon>
        <taxon>Neoptera</taxon>
        <taxon>Endopterygota</taxon>
        <taxon>Lepidoptera</taxon>
        <taxon>Glossata</taxon>
        <taxon>Ditrysia</taxon>
        <taxon>Papilionoidea</taxon>
        <taxon>Papilionidae</taxon>
        <taxon>Papilioninae</taxon>
        <taxon>Papilio</taxon>
    </lineage>
</organism>
<evidence type="ECO:0000256" key="4">
    <source>
        <dbReference type="SAM" id="MobiDB-lite"/>
    </source>
</evidence>
<protein>
    <recommendedName>
        <fullName evidence="5">Zinc finger PHD-type domain-containing protein</fullName>
    </recommendedName>
</protein>
<feature type="compositionally biased region" description="Basic and acidic residues" evidence="4">
    <location>
        <begin position="451"/>
        <end position="460"/>
    </location>
</feature>
<dbReference type="STRING" id="76193.A0A194RH46"/>
<feature type="region of interest" description="Disordered" evidence="4">
    <location>
        <begin position="383"/>
        <end position="422"/>
    </location>
</feature>
<feature type="compositionally biased region" description="Basic residues" evidence="4">
    <location>
        <begin position="388"/>
        <end position="397"/>
    </location>
</feature>
<dbReference type="GO" id="GO:0005634">
    <property type="term" value="C:nucleus"/>
    <property type="evidence" value="ECO:0007669"/>
    <property type="project" value="TreeGrafter"/>
</dbReference>
<dbReference type="AlphaFoldDB" id="A0A194RH46"/>
<dbReference type="CDD" id="cd15489">
    <property type="entry name" value="PHD_SF"/>
    <property type="match status" value="1"/>
</dbReference>
<dbReference type="GO" id="GO:0008270">
    <property type="term" value="F:zinc ion binding"/>
    <property type="evidence" value="ECO:0007669"/>
    <property type="project" value="UniProtKB-KW"/>
</dbReference>
<name>A0A194RH46_PAPMA</name>
<dbReference type="PANTHER" id="PTHR19303:SF71">
    <property type="entry name" value="ZINC FINGER PHD-TYPE DOMAIN-CONTAINING PROTEIN"/>
    <property type="match status" value="1"/>
</dbReference>
<dbReference type="InterPro" id="IPR011011">
    <property type="entry name" value="Znf_FYVE_PHD"/>
</dbReference>
<evidence type="ECO:0000313" key="7">
    <source>
        <dbReference type="Proteomes" id="UP000053240"/>
    </source>
</evidence>
<dbReference type="PANTHER" id="PTHR19303">
    <property type="entry name" value="TRANSPOSON"/>
    <property type="match status" value="1"/>
</dbReference>
<proteinExistence type="predicted"/>
<dbReference type="Proteomes" id="UP000053240">
    <property type="component" value="Unassembled WGS sequence"/>
</dbReference>
<feature type="compositionally biased region" description="Basic residues" evidence="4">
    <location>
        <begin position="441"/>
        <end position="450"/>
    </location>
</feature>
<sequence length="534" mass="60630">MPLMKKEFLKLAYDLAEVMKIPHRFNKEKGSAGKHFYYDFMKRHSDISLRAPESTSMMRAVGFNKPQVDLFYDNLEKLMKQYKFTPSRIYNCDETGVSCVHKHQKVLAPKAIRQVGKLTSAERGKNITVLFCMSANGHYIPPFFVFPRQRMNERLMMNAPAESIGVAQPKGWMNSDFFLQYLRIFVKHTQPTKENPVLLLLDGHCSHKTLAVINFCRENHIHLMSSPPHTTHKLQPLDRTFMKPFKDAYSQQCDLWMRTNAGCRITDYDIAGLVKEAFIKVARLDIAVSGFKCTGIHPFDRHLFSDLDYLAADMTNIPLEQTETSSNALNNEQAVVISNSIIEEQMKESEQSISEPITTSPKPSTSSAPDLVQILIHNLSPLPDAAKKRTAARKRKSERSEILTSSPYKKLAEEKENEKNMKDKKEEIKSKFEVAMGGKGKQTKGIKTKGKSVDKGKEATNVKPKGKKGSEVRPLTETSNTNITICVVCLEDTDEDWIQCSSCRGWVHEACADIPECGDGYICDRCRLFRNVRC</sequence>
<dbReference type="InParanoid" id="A0A194RH46"/>
<evidence type="ECO:0000259" key="5">
    <source>
        <dbReference type="SMART" id="SM00249"/>
    </source>
</evidence>
<keyword evidence="3" id="KW-0862">Zinc</keyword>
<gene>
    <name evidence="6" type="ORF">RR48_13758</name>
</gene>
<evidence type="ECO:0000256" key="1">
    <source>
        <dbReference type="ARBA" id="ARBA00022723"/>
    </source>
</evidence>
<dbReference type="SMART" id="SM00249">
    <property type="entry name" value="PHD"/>
    <property type="match status" value="1"/>
</dbReference>
<dbReference type="InterPro" id="IPR013083">
    <property type="entry name" value="Znf_RING/FYVE/PHD"/>
</dbReference>
<feature type="domain" description="Zinc finger PHD-type" evidence="5">
    <location>
        <begin position="485"/>
        <end position="527"/>
    </location>
</feature>
<feature type="region of interest" description="Disordered" evidence="4">
    <location>
        <begin position="436"/>
        <end position="475"/>
    </location>
</feature>
<evidence type="ECO:0000256" key="3">
    <source>
        <dbReference type="ARBA" id="ARBA00022833"/>
    </source>
</evidence>
<dbReference type="PROSITE" id="PS01359">
    <property type="entry name" value="ZF_PHD_1"/>
    <property type="match status" value="1"/>
</dbReference>
<dbReference type="InterPro" id="IPR019786">
    <property type="entry name" value="Zinc_finger_PHD-type_CS"/>
</dbReference>
<evidence type="ECO:0000313" key="6">
    <source>
        <dbReference type="EMBL" id="KPJ16902.1"/>
    </source>
</evidence>
<dbReference type="EMBL" id="KQ460205">
    <property type="protein sequence ID" value="KPJ16902.1"/>
    <property type="molecule type" value="Genomic_DNA"/>
</dbReference>
<keyword evidence="1" id="KW-0479">Metal-binding</keyword>
<dbReference type="GO" id="GO:0003677">
    <property type="term" value="F:DNA binding"/>
    <property type="evidence" value="ECO:0007669"/>
    <property type="project" value="TreeGrafter"/>
</dbReference>
<keyword evidence="2" id="KW-0863">Zinc-finger</keyword>
<dbReference type="InterPro" id="IPR036397">
    <property type="entry name" value="RNaseH_sf"/>
</dbReference>
<keyword evidence="7" id="KW-1185">Reference proteome</keyword>
<dbReference type="Pfam" id="PF03184">
    <property type="entry name" value="DDE_1"/>
    <property type="match status" value="1"/>
</dbReference>
<accession>A0A194RH46</accession>
<dbReference type="InterPro" id="IPR001965">
    <property type="entry name" value="Znf_PHD"/>
</dbReference>
<feature type="compositionally biased region" description="Basic and acidic residues" evidence="4">
    <location>
        <begin position="410"/>
        <end position="422"/>
    </location>
</feature>